<dbReference type="CDD" id="cd00118">
    <property type="entry name" value="LysM"/>
    <property type="match status" value="1"/>
</dbReference>
<dbReference type="InterPro" id="IPR011055">
    <property type="entry name" value="Dup_hybrid_motif"/>
</dbReference>
<dbReference type="SMART" id="SM00257">
    <property type="entry name" value="LysM"/>
    <property type="match status" value="1"/>
</dbReference>
<accession>A0ABY0T8Y0</accession>
<evidence type="ECO:0000313" key="3">
    <source>
        <dbReference type="EMBL" id="SDQ46232.1"/>
    </source>
</evidence>
<dbReference type="Pfam" id="PF01551">
    <property type="entry name" value="Peptidase_M23"/>
    <property type="match status" value="1"/>
</dbReference>
<dbReference type="InterPro" id="IPR050570">
    <property type="entry name" value="Cell_wall_metabolism_enzyme"/>
</dbReference>
<comment type="caution">
    <text evidence="3">The sequence shown here is derived from an EMBL/GenBank/DDBJ whole genome shotgun (WGS) entry which is preliminary data.</text>
</comment>
<gene>
    <name evidence="3" type="ORF">SAMN05216402_0945</name>
</gene>
<dbReference type="EMBL" id="FNKY01000001">
    <property type="protein sequence ID" value="SDQ46232.1"/>
    <property type="molecule type" value="Genomic_DNA"/>
</dbReference>
<dbReference type="Gene3D" id="3.10.350.10">
    <property type="entry name" value="LysM domain"/>
    <property type="match status" value="1"/>
</dbReference>
<dbReference type="PANTHER" id="PTHR21666:SF263">
    <property type="entry name" value="MUREIN HYDROLASE ACTIVATOR NLPD"/>
    <property type="match status" value="1"/>
</dbReference>
<protein>
    <submittedName>
        <fullName evidence="3">Lipoprotein NlpD</fullName>
    </submittedName>
</protein>
<dbReference type="PANTHER" id="PTHR21666">
    <property type="entry name" value="PEPTIDASE-RELATED"/>
    <property type="match status" value="1"/>
</dbReference>
<name>A0ABY0T8Y0_9PROT</name>
<feature type="domain" description="LysM" evidence="2">
    <location>
        <begin position="87"/>
        <end position="131"/>
    </location>
</feature>
<sequence length="364" mass="38698">MTSKGIEQNFPNPGELPLTIIMSSMLPSPQERSFSSVRYHPFLILLLLIAGCESTPHRAPVIESAAVESQAGKIGVGAEAEPAGRSEFHTVQKGDTLYSIARSRGIDQKDLAEWNNIQDPGAINIGQQLTLSSPSRLSQPSLFALPQPVQPSAAVAAAPTTVPVLEEKPGTNTDKLKVEPKALKLPYSEQAVAQLKGLTISPPIVVAKIAPMTAEKTVGTEISPVTPIAPLAPATDAIDNVDRVEWIWPAKGKVLEPFSESTKGIDIAGNPGQSVAASAAGKVVYSGAGLRGYGKLIIIKHNNTYLSAYAHNDKILVKEGQTVAKGQKIAEMGNTDTTMVKLHFEIRKNGKPVDPLKYLPELSG</sequence>
<dbReference type="Gene3D" id="2.70.70.10">
    <property type="entry name" value="Glucose Permease (Domain IIA)"/>
    <property type="match status" value="1"/>
</dbReference>
<evidence type="ECO:0000256" key="1">
    <source>
        <dbReference type="ARBA" id="ARBA00038420"/>
    </source>
</evidence>
<evidence type="ECO:0000259" key="2">
    <source>
        <dbReference type="PROSITE" id="PS51782"/>
    </source>
</evidence>
<dbReference type="CDD" id="cd12797">
    <property type="entry name" value="M23_peptidase"/>
    <property type="match status" value="1"/>
</dbReference>
<keyword evidence="4" id="KW-1185">Reference proteome</keyword>
<reference evidence="3 4" key="1">
    <citation type="submission" date="2016-10" db="EMBL/GenBank/DDBJ databases">
        <authorList>
            <person name="Varghese N."/>
            <person name="Submissions S."/>
        </authorList>
    </citation>
    <scope>NUCLEOTIDE SEQUENCE [LARGE SCALE GENOMIC DNA]</scope>
    <source>
        <strain evidence="3 4">Nl1</strain>
    </source>
</reference>
<organism evidence="3 4">
    <name type="scientific">Nitrosospira multiformis</name>
    <dbReference type="NCBI Taxonomy" id="1231"/>
    <lineage>
        <taxon>Bacteria</taxon>
        <taxon>Pseudomonadati</taxon>
        <taxon>Pseudomonadota</taxon>
        <taxon>Betaproteobacteria</taxon>
        <taxon>Nitrosomonadales</taxon>
        <taxon>Nitrosomonadaceae</taxon>
        <taxon>Nitrosospira</taxon>
    </lineage>
</organism>
<dbReference type="SUPFAM" id="SSF51261">
    <property type="entry name" value="Duplicated hybrid motif"/>
    <property type="match status" value="1"/>
</dbReference>
<comment type="similarity">
    <text evidence="1">Belongs to the E.coli NlpD/Haemophilus LppB family.</text>
</comment>
<dbReference type="InterPro" id="IPR036779">
    <property type="entry name" value="LysM_dom_sf"/>
</dbReference>
<keyword evidence="3" id="KW-0449">Lipoprotein</keyword>
<evidence type="ECO:0000313" key="4">
    <source>
        <dbReference type="Proteomes" id="UP000183471"/>
    </source>
</evidence>
<dbReference type="Pfam" id="PF01476">
    <property type="entry name" value="LysM"/>
    <property type="match status" value="1"/>
</dbReference>
<dbReference type="RefSeq" id="WP_256324048.1">
    <property type="nucleotide sequence ID" value="NZ_FNKY01000001.1"/>
</dbReference>
<dbReference type="InterPro" id="IPR018392">
    <property type="entry name" value="LysM"/>
</dbReference>
<proteinExistence type="inferred from homology"/>
<dbReference type="InterPro" id="IPR016047">
    <property type="entry name" value="M23ase_b-sheet_dom"/>
</dbReference>
<dbReference type="Proteomes" id="UP000183471">
    <property type="component" value="Unassembled WGS sequence"/>
</dbReference>
<dbReference type="PROSITE" id="PS51782">
    <property type="entry name" value="LYSM"/>
    <property type="match status" value="1"/>
</dbReference>